<evidence type="ECO:0000259" key="4">
    <source>
        <dbReference type="Pfam" id="PF17100"/>
    </source>
</evidence>
<feature type="domain" description="Nephrocystin 3-like N-terminal" evidence="6">
    <location>
        <begin position="325"/>
        <end position="389"/>
    </location>
</feature>
<dbReference type="Proteomes" id="UP000246702">
    <property type="component" value="Unassembled WGS sequence"/>
</dbReference>
<dbReference type="PROSITE" id="PS50088">
    <property type="entry name" value="ANK_REPEAT"/>
    <property type="match status" value="2"/>
</dbReference>
<dbReference type="InterPro" id="IPR002110">
    <property type="entry name" value="Ankyrin_rpt"/>
</dbReference>
<reference evidence="7 8" key="1">
    <citation type="submission" date="2016-12" db="EMBL/GenBank/DDBJ databases">
        <title>The genomes of Aspergillus section Nigri reveals drivers in fungal speciation.</title>
        <authorList>
            <consortium name="DOE Joint Genome Institute"/>
            <person name="Vesth T.C."/>
            <person name="Nybo J."/>
            <person name="Theobald S."/>
            <person name="Brandl J."/>
            <person name="Frisvad J.C."/>
            <person name="Nielsen K.F."/>
            <person name="Lyhne E.K."/>
            <person name="Kogle M.E."/>
            <person name="Kuo A."/>
            <person name="Riley R."/>
            <person name="Clum A."/>
            <person name="Nolan M."/>
            <person name="Lipzen A."/>
            <person name="Salamov A."/>
            <person name="Henrissat B."/>
            <person name="Wiebenga A."/>
            <person name="De Vries R.P."/>
            <person name="Grigoriev I.V."/>
            <person name="Mortensen U.H."/>
            <person name="Andersen M.R."/>
            <person name="Baker S.E."/>
        </authorList>
    </citation>
    <scope>NUCLEOTIDE SEQUENCE [LARGE SCALE GENOMIC DNA]</scope>
    <source>
        <strain evidence="7 8">CBS 115572</strain>
    </source>
</reference>
<dbReference type="InterPro" id="IPR036770">
    <property type="entry name" value="Ankyrin_rpt-contain_sf"/>
</dbReference>
<evidence type="ECO:0000256" key="3">
    <source>
        <dbReference type="SAM" id="MobiDB-lite"/>
    </source>
</evidence>
<gene>
    <name evidence="7" type="ORF">BO94DRAFT_629342</name>
</gene>
<dbReference type="Gene3D" id="1.25.40.20">
    <property type="entry name" value="Ankyrin repeat-containing domain"/>
    <property type="match status" value="1"/>
</dbReference>
<evidence type="ECO:0000259" key="5">
    <source>
        <dbReference type="Pfam" id="PF22939"/>
    </source>
</evidence>
<evidence type="ECO:0000313" key="8">
    <source>
        <dbReference type="Proteomes" id="UP000246702"/>
    </source>
</evidence>
<feature type="domain" description="NWD NACHT-NTPase N-terminal" evidence="4">
    <location>
        <begin position="114"/>
        <end position="259"/>
    </location>
</feature>
<accession>A0A317UUH2</accession>
<dbReference type="Pfam" id="PF12796">
    <property type="entry name" value="Ank_2"/>
    <property type="match status" value="1"/>
</dbReference>
<sequence>MGLRSKIKAKIRPKQVASKRQDEDQSRPQLPERETRAKAPFVSEDLWAKAEGRLKEDEKMRKILAASQTILETDFGLDIQPGSTIGLEGLCEFLDAKTHHLEERKWVIQLGGHSLQVRDQLTRVFRNVLTFKDIISTAASLSPPAAIACAGLTVVLQLLVQAAEQHETLLQGLEEISALIPLLRERECLYLQRDESQNKLFIENFQGVIVILYSKILEFQARALCYLQKHPVSQLLADMFKQNAWDGLLADTTRLENSIKSFTDIKRDTEIRIRLEQMHNTLKTVNAWQTTSPREEKIRKFLKLLYTCPYGDRKDRNSKRVPGTFESFSDLWSIFIYVTCTRDAGEVLCVFDALDECQDEDRTRLIEAVEKLYNGDRAQQNLKVLMTSRPYDHIRREFRALEDRFPTIHLSGEGEVEVEKISREIDLVIGERVRRIGHQNDLRQDECMYLEKQLTSESIENRTYLWVSLTLDVIERMPGFTKGNIHRAIHGVPKSVDDAYTRILDRSPDHDKAKTLLDIALAAERPLSLDELSVALAFGAERTKDIDINDEIYTDNERFQRTVRDLCGLMLVIIDTKVYLLHQTVKEFLVPNCPLRPDKWKHSLRPTDSHLVLARACASYLIYGIGWKYFIDYAARFWPSHFRKARLQGDHELATLGYALCQTEAAPYSFWSSIYIEDHRMLPENSTSIAIASALGIAAVVQLSFAAEPMNVDFKDADGRTPLSLAARDGHEAVVNLLLATGQVDVDFKDSDGTTPLSLAAERGHEAVVNLLLATGQVDVDSKDRWG</sequence>
<dbReference type="RefSeq" id="XP_025461313.1">
    <property type="nucleotide sequence ID" value="XM_025617555.1"/>
</dbReference>
<dbReference type="Pfam" id="PF22939">
    <property type="entry name" value="WHD_GPIID"/>
    <property type="match status" value="1"/>
</dbReference>
<comment type="caution">
    <text evidence="7">The sequence shown here is derived from an EMBL/GenBank/DDBJ whole genome shotgun (WGS) entry which is preliminary data.</text>
</comment>
<dbReference type="EMBL" id="MSFK01000068">
    <property type="protein sequence ID" value="PWY64728.1"/>
    <property type="molecule type" value="Genomic_DNA"/>
</dbReference>
<dbReference type="SUPFAM" id="SSF48403">
    <property type="entry name" value="Ankyrin repeat"/>
    <property type="match status" value="1"/>
</dbReference>
<keyword evidence="8" id="KW-1185">Reference proteome</keyword>
<dbReference type="InterPro" id="IPR056884">
    <property type="entry name" value="NPHP3-like_N"/>
</dbReference>
<dbReference type="InterPro" id="IPR031359">
    <property type="entry name" value="NACHT_N"/>
</dbReference>
<evidence type="ECO:0000256" key="2">
    <source>
        <dbReference type="PROSITE-ProRule" id="PRU00023"/>
    </source>
</evidence>
<feature type="domain" description="GPI inositol-deacylase winged helix" evidence="5">
    <location>
        <begin position="511"/>
        <end position="590"/>
    </location>
</feature>
<dbReference type="InterPro" id="IPR054471">
    <property type="entry name" value="GPIID_WHD"/>
</dbReference>
<dbReference type="OrthoDB" id="163438at2759"/>
<dbReference type="STRING" id="1450535.A0A317UUH2"/>
<dbReference type="AlphaFoldDB" id="A0A317UUH2"/>
<evidence type="ECO:0000259" key="6">
    <source>
        <dbReference type="Pfam" id="PF24883"/>
    </source>
</evidence>
<dbReference type="PANTHER" id="PTHR10039">
    <property type="entry name" value="AMELOGENIN"/>
    <property type="match status" value="1"/>
</dbReference>
<dbReference type="PROSITE" id="PS50297">
    <property type="entry name" value="ANK_REP_REGION"/>
    <property type="match status" value="2"/>
</dbReference>
<organism evidence="7 8">
    <name type="scientific">Aspergillus sclerotioniger CBS 115572</name>
    <dbReference type="NCBI Taxonomy" id="1450535"/>
    <lineage>
        <taxon>Eukaryota</taxon>
        <taxon>Fungi</taxon>
        <taxon>Dikarya</taxon>
        <taxon>Ascomycota</taxon>
        <taxon>Pezizomycotina</taxon>
        <taxon>Eurotiomycetes</taxon>
        <taxon>Eurotiomycetidae</taxon>
        <taxon>Eurotiales</taxon>
        <taxon>Aspergillaceae</taxon>
        <taxon>Aspergillus</taxon>
        <taxon>Aspergillus subgen. Circumdati</taxon>
    </lineage>
</organism>
<feature type="compositionally biased region" description="Basic and acidic residues" evidence="3">
    <location>
        <begin position="19"/>
        <end position="37"/>
    </location>
</feature>
<keyword evidence="1" id="KW-0677">Repeat</keyword>
<dbReference type="Pfam" id="PF24883">
    <property type="entry name" value="NPHP3_N"/>
    <property type="match status" value="1"/>
</dbReference>
<feature type="region of interest" description="Disordered" evidence="3">
    <location>
        <begin position="1"/>
        <end position="37"/>
    </location>
</feature>
<dbReference type="GeneID" id="37119698"/>
<dbReference type="SMART" id="SM00248">
    <property type="entry name" value="ANK"/>
    <property type="match status" value="2"/>
</dbReference>
<dbReference type="PANTHER" id="PTHR10039:SF14">
    <property type="entry name" value="NACHT DOMAIN-CONTAINING PROTEIN"/>
    <property type="match status" value="1"/>
</dbReference>
<feature type="repeat" description="ANK" evidence="2">
    <location>
        <begin position="752"/>
        <end position="776"/>
    </location>
</feature>
<name>A0A317UUH2_9EURO</name>
<keyword evidence="2" id="KW-0040">ANK repeat</keyword>
<feature type="repeat" description="ANK" evidence="2">
    <location>
        <begin position="718"/>
        <end position="742"/>
    </location>
</feature>
<evidence type="ECO:0000256" key="1">
    <source>
        <dbReference type="ARBA" id="ARBA00022737"/>
    </source>
</evidence>
<proteinExistence type="predicted"/>
<protein>
    <submittedName>
        <fullName evidence="7">Uncharacterized protein</fullName>
    </submittedName>
</protein>
<feature type="compositionally biased region" description="Basic residues" evidence="3">
    <location>
        <begin position="1"/>
        <end position="13"/>
    </location>
</feature>
<dbReference type="Pfam" id="PF17100">
    <property type="entry name" value="NACHT_N"/>
    <property type="match status" value="1"/>
</dbReference>
<evidence type="ECO:0000313" key="7">
    <source>
        <dbReference type="EMBL" id="PWY64728.1"/>
    </source>
</evidence>